<feature type="region of interest" description="Disordered" evidence="1">
    <location>
        <begin position="139"/>
        <end position="190"/>
    </location>
</feature>
<dbReference type="Proteomes" id="UP000253664">
    <property type="component" value="Unassembled WGS sequence"/>
</dbReference>
<accession>A0A367KYV4</accession>
<dbReference type="OrthoDB" id="4930850at2759"/>
<comment type="caution">
    <text evidence="2">The sequence shown here is derived from an EMBL/GenBank/DDBJ whole genome shotgun (WGS) entry which is preliminary data.</text>
</comment>
<name>A0A367KYV4_9HYPO</name>
<feature type="compositionally biased region" description="Low complexity" evidence="1">
    <location>
        <begin position="139"/>
        <end position="149"/>
    </location>
</feature>
<feature type="compositionally biased region" description="Polar residues" evidence="1">
    <location>
        <begin position="169"/>
        <end position="178"/>
    </location>
</feature>
<reference evidence="2 3" key="1">
    <citation type="journal article" date="2015" name="BMC Genomics">
        <title>Insights from the genome of Ophiocordyceps polyrhachis-furcata to pathogenicity and host specificity in insect fungi.</title>
        <authorList>
            <person name="Wichadakul D."/>
            <person name="Kobmoo N."/>
            <person name="Ingsriswang S."/>
            <person name="Tangphatsornruang S."/>
            <person name="Chantasingh D."/>
            <person name="Luangsa-ard J.J."/>
            <person name="Eurwilaichitr L."/>
        </authorList>
    </citation>
    <scope>NUCLEOTIDE SEQUENCE [LARGE SCALE GENOMIC DNA]</scope>
    <source>
        <strain evidence="2 3">BCC 54312</strain>
    </source>
</reference>
<evidence type="ECO:0000313" key="2">
    <source>
        <dbReference type="EMBL" id="RCI07347.1"/>
    </source>
</evidence>
<organism evidence="2 3">
    <name type="scientific">Ophiocordyceps polyrhachis-furcata BCC 54312</name>
    <dbReference type="NCBI Taxonomy" id="1330021"/>
    <lineage>
        <taxon>Eukaryota</taxon>
        <taxon>Fungi</taxon>
        <taxon>Dikarya</taxon>
        <taxon>Ascomycota</taxon>
        <taxon>Pezizomycotina</taxon>
        <taxon>Sordariomycetes</taxon>
        <taxon>Hypocreomycetidae</taxon>
        <taxon>Hypocreales</taxon>
        <taxon>Ophiocordycipitaceae</taxon>
        <taxon>Ophiocordyceps</taxon>
    </lineage>
</organism>
<proteinExistence type="predicted"/>
<evidence type="ECO:0000313" key="3">
    <source>
        <dbReference type="Proteomes" id="UP000253664"/>
    </source>
</evidence>
<dbReference type="EMBL" id="LKCN02000051">
    <property type="protein sequence ID" value="RCI07347.1"/>
    <property type="molecule type" value="Genomic_DNA"/>
</dbReference>
<dbReference type="AlphaFoldDB" id="A0A367KYV4"/>
<sequence length="265" mass="29414">MLPRIGVGREVGVARHGGARYGGVARHGQQVWHGTARQAGRTERHACMPLLQVWLLLVTDGTKSPQKIRRGLRGVELSSINFSSGLSSSSNHDHHQHSTIITTALLPHQLVFSEIQFLTMGSLFENSFYVPNCSQYEPLSPTEPLSPSTVKEEERGETQAAEPGPPISQLHNTNSQGRITKRRSTKPRSYDSSDLLLSALKCTVGKHLRMTGYLPLSIDPGSKIDGKIMSWKEVEEWDMIMGEKRTVKFSIDFKVLMGHGNFTRG</sequence>
<gene>
    <name evidence="2" type="ORF">L249_4492</name>
</gene>
<evidence type="ECO:0000256" key="1">
    <source>
        <dbReference type="SAM" id="MobiDB-lite"/>
    </source>
</evidence>
<keyword evidence="3" id="KW-1185">Reference proteome</keyword>
<protein>
    <submittedName>
        <fullName evidence="2">Uncharacterized protein</fullName>
    </submittedName>
</protein>